<keyword evidence="1" id="KW-1133">Transmembrane helix</keyword>
<protein>
    <submittedName>
        <fullName evidence="2">Uncharacterized protein</fullName>
    </submittedName>
</protein>
<accession>A0A841D886</accession>
<keyword evidence="1" id="KW-0812">Transmembrane</keyword>
<feature type="transmembrane region" description="Helical" evidence="1">
    <location>
        <begin position="107"/>
        <end position="129"/>
    </location>
</feature>
<keyword evidence="3" id="KW-1185">Reference proteome</keyword>
<dbReference type="EMBL" id="JACHJJ010000023">
    <property type="protein sequence ID" value="MBB5966421.1"/>
    <property type="molecule type" value="Genomic_DNA"/>
</dbReference>
<evidence type="ECO:0000256" key="1">
    <source>
        <dbReference type="SAM" id="Phobius"/>
    </source>
</evidence>
<organism evidence="2 3">
    <name type="scientific">Planomonospora venezuelensis</name>
    <dbReference type="NCBI Taxonomy" id="1999"/>
    <lineage>
        <taxon>Bacteria</taxon>
        <taxon>Bacillati</taxon>
        <taxon>Actinomycetota</taxon>
        <taxon>Actinomycetes</taxon>
        <taxon>Streptosporangiales</taxon>
        <taxon>Streptosporangiaceae</taxon>
        <taxon>Planomonospora</taxon>
    </lineage>
</organism>
<sequence length="185" mass="19076">MPASLPFRLARAAVFTALCLGLSIAAHLFAGGPVSAPSAAGGAVLAFAAALAAAGRERPAAVILPLLGGLQVVLHMLFSLCHAAPAAEAAGHAHSGLVPGLGMLVMHGWAVGLTALWLARGEAALWTLLRRLPLRLLRLLVVHALPERAPFSAPSAAEPRAWRSVLLRHAVHRRGPPRRVTAASG</sequence>
<gene>
    <name evidence="2" type="ORF">FHS22_005712</name>
</gene>
<dbReference type="AlphaFoldDB" id="A0A841D886"/>
<name>A0A841D886_PLAVE</name>
<feature type="transmembrane region" description="Helical" evidence="1">
    <location>
        <begin position="12"/>
        <end position="30"/>
    </location>
</feature>
<keyword evidence="1" id="KW-0472">Membrane</keyword>
<evidence type="ECO:0000313" key="2">
    <source>
        <dbReference type="EMBL" id="MBB5966421.1"/>
    </source>
</evidence>
<feature type="transmembrane region" description="Helical" evidence="1">
    <location>
        <begin position="36"/>
        <end position="55"/>
    </location>
</feature>
<dbReference type="Proteomes" id="UP000562352">
    <property type="component" value="Unassembled WGS sequence"/>
</dbReference>
<proteinExistence type="predicted"/>
<reference evidence="2 3" key="1">
    <citation type="submission" date="2020-08" db="EMBL/GenBank/DDBJ databases">
        <title>Genomic Encyclopedia of Type Strains, Phase III (KMG-III): the genomes of soil and plant-associated and newly described type strains.</title>
        <authorList>
            <person name="Whitman W."/>
        </authorList>
    </citation>
    <scope>NUCLEOTIDE SEQUENCE [LARGE SCALE GENOMIC DNA]</scope>
    <source>
        <strain evidence="2 3">CECT 3303</strain>
    </source>
</reference>
<dbReference type="RefSeq" id="WP_184946516.1">
    <property type="nucleotide sequence ID" value="NZ_BAAAWZ010000001.1"/>
</dbReference>
<comment type="caution">
    <text evidence="2">The sequence shown here is derived from an EMBL/GenBank/DDBJ whole genome shotgun (WGS) entry which is preliminary data.</text>
</comment>
<evidence type="ECO:0000313" key="3">
    <source>
        <dbReference type="Proteomes" id="UP000562352"/>
    </source>
</evidence>
<feature type="transmembrane region" description="Helical" evidence="1">
    <location>
        <begin position="62"/>
        <end position="87"/>
    </location>
</feature>